<feature type="compositionally biased region" description="Low complexity" evidence="2">
    <location>
        <begin position="67"/>
        <end position="93"/>
    </location>
</feature>
<comment type="caution">
    <text evidence="4">The sequence shown here is derived from an EMBL/GenBank/DDBJ whole genome shotgun (WGS) entry which is preliminary data.</text>
</comment>
<protein>
    <recommendedName>
        <fullName evidence="3">Zn(2)-C6 fungal-type domain-containing protein</fullName>
    </recommendedName>
</protein>
<dbReference type="CDD" id="cd00067">
    <property type="entry name" value="GAL4"/>
    <property type="match status" value="1"/>
</dbReference>
<evidence type="ECO:0000313" key="4">
    <source>
        <dbReference type="EMBL" id="KAJ4153728.1"/>
    </source>
</evidence>
<dbReference type="PROSITE" id="PS50048">
    <property type="entry name" value="ZN2_CY6_FUNGAL_2"/>
    <property type="match status" value="1"/>
</dbReference>
<dbReference type="InterPro" id="IPR036864">
    <property type="entry name" value="Zn2-C6_fun-type_DNA-bd_sf"/>
</dbReference>
<dbReference type="Pfam" id="PF00172">
    <property type="entry name" value="Zn_clus"/>
    <property type="match status" value="1"/>
</dbReference>
<dbReference type="SUPFAM" id="SSF57701">
    <property type="entry name" value="Zn2/Cys6 DNA-binding domain"/>
    <property type="match status" value="1"/>
</dbReference>
<dbReference type="EMBL" id="JAJHUN010000008">
    <property type="protein sequence ID" value="KAJ4153728.1"/>
    <property type="molecule type" value="Genomic_DNA"/>
</dbReference>
<accession>A0A9W8QF20</accession>
<dbReference type="GeneID" id="80897361"/>
<evidence type="ECO:0000256" key="1">
    <source>
        <dbReference type="ARBA" id="ARBA00023242"/>
    </source>
</evidence>
<keyword evidence="1" id="KW-0539">Nucleus</keyword>
<dbReference type="AlphaFoldDB" id="A0A9W8QF20"/>
<dbReference type="KEGG" id="amus:LMH87_010202"/>
<feature type="domain" description="Zn(2)-C6 fungal-type" evidence="3">
    <location>
        <begin position="10"/>
        <end position="39"/>
    </location>
</feature>
<dbReference type="SMART" id="SM00066">
    <property type="entry name" value="GAL4"/>
    <property type="match status" value="1"/>
</dbReference>
<proteinExistence type="predicted"/>
<sequence>MAPRPITKPRCHNCRRKKIKCDYGRPECSQCKRSNLPCSGYERDLIFVSHNEANSPPPATTKSRTTSPSGIKKPAASSSPSSTSNSSSRNSSSPDPPAFTTIEFYHTAPPVRSPPPPPPASPCKLLSDLNLFDLPQIRTQFMPLDTAINAVVAATSSYTQLNACYPTQSQTLYSQALFELRQSNERGTQRHDSWHNTAFTSLMLQLVEVVDGANVPIADWFSHSAEIANMPPMNSIQQFGASDILTLTFCRTAMLARDLFGGYELSDPNAWYLQSWGEPVNDDLHRVLDVLALLPSHIQQSDRIALNPYEDAIKLDFEQQHKRLSALVQGLYTSQLACGDFAPWVMHPYESFNACTSSDDTPCMSVAACQKLAFIFLAQLMLFSTNEKVRCSMPLTPESMNQSIEGDIEWLVMLETMNSMQHVIAHCIAVDNSLVGMQTIIMPLRMLNQFAASYSLAETQDWCRHTIQGLVDRNCQVAPWSILTAQSMSIL</sequence>
<gene>
    <name evidence="4" type="ORF">LMH87_010202</name>
</gene>
<reference evidence="4" key="1">
    <citation type="journal article" date="2023" name="Access Microbiol">
        <title>De-novo genome assembly for Akanthomyces muscarius, a biocontrol agent of insect agricultural pests.</title>
        <authorList>
            <person name="Erdos Z."/>
            <person name="Studholme D.J."/>
            <person name="Raymond B."/>
            <person name="Sharma M."/>
        </authorList>
    </citation>
    <scope>NUCLEOTIDE SEQUENCE</scope>
    <source>
        <strain evidence="4">Ve6</strain>
    </source>
</reference>
<dbReference type="GO" id="GO:0000981">
    <property type="term" value="F:DNA-binding transcription factor activity, RNA polymerase II-specific"/>
    <property type="evidence" value="ECO:0007669"/>
    <property type="project" value="InterPro"/>
</dbReference>
<dbReference type="Gene3D" id="4.10.240.10">
    <property type="entry name" value="Zn(2)-C6 fungal-type DNA-binding domain"/>
    <property type="match status" value="1"/>
</dbReference>
<name>A0A9W8QF20_AKAMU</name>
<evidence type="ECO:0000313" key="5">
    <source>
        <dbReference type="Proteomes" id="UP001144673"/>
    </source>
</evidence>
<dbReference type="RefSeq" id="XP_056054386.1">
    <property type="nucleotide sequence ID" value="XM_056197325.1"/>
</dbReference>
<organism evidence="4 5">
    <name type="scientific">Akanthomyces muscarius</name>
    <name type="common">Entomopathogenic fungus</name>
    <name type="synonym">Lecanicillium muscarium</name>
    <dbReference type="NCBI Taxonomy" id="2231603"/>
    <lineage>
        <taxon>Eukaryota</taxon>
        <taxon>Fungi</taxon>
        <taxon>Dikarya</taxon>
        <taxon>Ascomycota</taxon>
        <taxon>Pezizomycotina</taxon>
        <taxon>Sordariomycetes</taxon>
        <taxon>Hypocreomycetidae</taxon>
        <taxon>Hypocreales</taxon>
        <taxon>Cordycipitaceae</taxon>
        <taxon>Akanthomyces</taxon>
    </lineage>
</organism>
<keyword evidence="5" id="KW-1185">Reference proteome</keyword>
<dbReference type="PANTHER" id="PTHR38111">
    <property type="entry name" value="ZN(2)-C6 FUNGAL-TYPE DOMAIN-CONTAINING PROTEIN-RELATED"/>
    <property type="match status" value="1"/>
</dbReference>
<dbReference type="Proteomes" id="UP001144673">
    <property type="component" value="Chromosome 5"/>
</dbReference>
<dbReference type="InterPro" id="IPR001138">
    <property type="entry name" value="Zn2Cys6_DnaBD"/>
</dbReference>
<feature type="region of interest" description="Disordered" evidence="2">
    <location>
        <begin position="50"/>
        <end position="101"/>
    </location>
</feature>
<dbReference type="InterPro" id="IPR053178">
    <property type="entry name" value="Osmoadaptation_assoc"/>
</dbReference>
<evidence type="ECO:0000259" key="3">
    <source>
        <dbReference type="PROSITE" id="PS50048"/>
    </source>
</evidence>
<dbReference type="GO" id="GO:0008270">
    <property type="term" value="F:zinc ion binding"/>
    <property type="evidence" value="ECO:0007669"/>
    <property type="project" value="InterPro"/>
</dbReference>
<evidence type="ECO:0000256" key="2">
    <source>
        <dbReference type="SAM" id="MobiDB-lite"/>
    </source>
</evidence>